<dbReference type="EMBL" id="JALLPJ020000299">
    <property type="protein sequence ID" value="KAL3796244.1"/>
    <property type="molecule type" value="Genomic_DNA"/>
</dbReference>
<feature type="region of interest" description="Disordered" evidence="1">
    <location>
        <begin position="413"/>
        <end position="488"/>
    </location>
</feature>
<proteinExistence type="predicted"/>
<gene>
    <name evidence="2" type="ORF">ACHAWO_010524</name>
</gene>
<reference evidence="2 3" key="1">
    <citation type="submission" date="2024-10" db="EMBL/GenBank/DDBJ databases">
        <title>Updated reference genomes for cyclostephanoid diatoms.</title>
        <authorList>
            <person name="Roberts W.R."/>
            <person name="Alverson A.J."/>
        </authorList>
    </citation>
    <scope>NUCLEOTIDE SEQUENCE [LARGE SCALE GENOMIC DNA]</scope>
    <source>
        <strain evidence="2 3">AJA010-31</strain>
    </source>
</reference>
<evidence type="ECO:0000256" key="1">
    <source>
        <dbReference type="SAM" id="MobiDB-lite"/>
    </source>
</evidence>
<evidence type="ECO:0000313" key="3">
    <source>
        <dbReference type="Proteomes" id="UP001530400"/>
    </source>
</evidence>
<dbReference type="AlphaFoldDB" id="A0ABD3Q8N0"/>
<feature type="region of interest" description="Disordered" evidence="1">
    <location>
        <begin position="1"/>
        <end position="57"/>
    </location>
</feature>
<accession>A0ABD3Q8N0</accession>
<keyword evidence="3" id="KW-1185">Reference proteome</keyword>
<sequence length="488" mass="52604">MQEVQRVNKSPCESGGDCIGEDADDGSIIKDSMITGRGPSDHSVDSPTLSRTSSDTDEIIDHTAALLGFMEDSDEDDLREISGFSPAVSLDLELEPIGNDEQRNATFEKIFSGDELDDEPTHRSNKVKPTQLNFASSIGKKVTPSQDELQASDVHLKQKDAGAKEDVKARKSLVDDIPFFYFDSTLVAQAVEEYGQRKRTDIDNKRKQAALKAKALKDKASSAISLKAKKAVSVPHALWDRKVRKSRDELDGGEHEDQCEMKPASKAAMMKLKAKAALTEKAKKAKEKMSQPKSIKDRKNKTSQESDGKESLSIDAVYSKLHSGMKLPTIPTAPIGEYIAKTGITVVGDMNKLVKQASGSIPAISACASNVSSNNSQVIDEDGFIISPTSSIDLLSPTTSFDGVDAACSITSPRSIASPKSTSRCLLPPSDLASPRSVTSSKTYRGGELPPSGKKSTAAGQKKDPSKLTLKLSKTKPRSHRRTTTASF</sequence>
<protein>
    <submittedName>
        <fullName evidence="2">Uncharacterized protein</fullName>
    </submittedName>
</protein>
<evidence type="ECO:0000313" key="2">
    <source>
        <dbReference type="EMBL" id="KAL3796244.1"/>
    </source>
</evidence>
<dbReference type="Proteomes" id="UP001530400">
    <property type="component" value="Unassembled WGS sequence"/>
</dbReference>
<comment type="caution">
    <text evidence="2">The sequence shown here is derived from an EMBL/GenBank/DDBJ whole genome shotgun (WGS) entry which is preliminary data.</text>
</comment>
<organism evidence="2 3">
    <name type="scientific">Cyclotella atomus</name>
    <dbReference type="NCBI Taxonomy" id="382360"/>
    <lineage>
        <taxon>Eukaryota</taxon>
        <taxon>Sar</taxon>
        <taxon>Stramenopiles</taxon>
        <taxon>Ochrophyta</taxon>
        <taxon>Bacillariophyta</taxon>
        <taxon>Coscinodiscophyceae</taxon>
        <taxon>Thalassiosirophycidae</taxon>
        <taxon>Stephanodiscales</taxon>
        <taxon>Stephanodiscaceae</taxon>
        <taxon>Cyclotella</taxon>
    </lineage>
</organism>
<feature type="compositionally biased region" description="Basic residues" evidence="1">
    <location>
        <begin position="473"/>
        <end position="488"/>
    </location>
</feature>
<name>A0ABD3Q8N0_9STRA</name>
<feature type="compositionally biased region" description="Polar residues" evidence="1">
    <location>
        <begin position="413"/>
        <end position="424"/>
    </location>
</feature>
<feature type="region of interest" description="Disordered" evidence="1">
    <location>
        <begin position="280"/>
        <end position="309"/>
    </location>
</feature>